<dbReference type="InterPro" id="IPR038563">
    <property type="entry name" value="Endonuclease_7_sf"/>
</dbReference>
<dbReference type="InterPro" id="IPR004333">
    <property type="entry name" value="SBP_dom"/>
</dbReference>
<name>A0A6J5MMP3_9CAUD</name>
<keyword evidence="2" id="KW-0540">Nuclease</keyword>
<feature type="domain" description="SBP-type" evidence="1">
    <location>
        <begin position="1"/>
        <end position="39"/>
    </location>
</feature>
<organism evidence="2">
    <name type="scientific">uncultured Caudovirales phage</name>
    <dbReference type="NCBI Taxonomy" id="2100421"/>
    <lineage>
        <taxon>Viruses</taxon>
        <taxon>Duplodnaviria</taxon>
        <taxon>Heunggongvirae</taxon>
        <taxon>Uroviricota</taxon>
        <taxon>Caudoviricetes</taxon>
        <taxon>Peduoviridae</taxon>
        <taxon>Maltschvirus</taxon>
        <taxon>Maltschvirus maltsch</taxon>
    </lineage>
</organism>
<accession>A0A6J5MMP3</accession>
<keyword evidence="2" id="KW-0255">Endonuclease</keyword>
<dbReference type="GO" id="GO:0003677">
    <property type="term" value="F:DNA binding"/>
    <property type="evidence" value="ECO:0007669"/>
    <property type="project" value="InterPro"/>
</dbReference>
<dbReference type="SUPFAM" id="SSF54060">
    <property type="entry name" value="His-Me finger endonucleases"/>
    <property type="match status" value="1"/>
</dbReference>
<dbReference type="Pfam" id="PF02945">
    <property type="entry name" value="Endonuclease_7"/>
    <property type="match status" value="1"/>
</dbReference>
<evidence type="ECO:0000259" key="1">
    <source>
        <dbReference type="PROSITE" id="PS51141"/>
    </source>
</evidence>
<evidence type="ECO:0000313" key="2">
    <source>
        <dbReference type="EMBL" id="CAB4147241.1"/>
    </source>
</evidence>
<proteinExistence type="predicted"/>
<dbReference type="InterPro" id="IPR004211">
    <property type="entry name" value="Endonuclease_7"/>
</dbReference>
<reference evidence="2" key="1">
    <citation type="submission" date="2020-04" db="EMBL/GenBank/DDBJ databases">
        <authorList>
            <person name="Chiriac C."/>
            <person name="Salcher M."/>
            <person name="Ghai R."/>
            <person name="Kavagutti S V."/>
        </authorList>
    </citation>
    <scope>NUCLEOTIDE SEQUENCE</scope>
</reference>
<dbReference type="PROSITE" id="PS51141">
    <property type="entry name" value="ZF_SBP"/>
    <property type="match status" value="1"/>
</dbReference>
<dbReference type="EMBL" id="LR796491">
    <property type="protein sequence ID" value="CAB4147241.1"/>
    <property type="molecule type" value="Genomic_DNA"/>
</dbReference>
<dbReference type="Gene3D" id="3.40.1800.10">
    <property type="entry name" value="His-Me finger endonucleases"/>
    <property type="match status" value="1"/>
</dbReference>
<protein>
    <submittedName>
        <fullName evidence="2">Recombination endonuclease VII</fullName>
    </submittedName>
</protein>
<keyword evidence="2" id="KW-0378">Hydrolase</keyword>
<gene>
    <name evidence="2" type="ORF">UFOVP506_17</name>
</gene>
<dbReference type="GO" id="GO:0004519">
    <property type="term" value="F:endonuclease activity"/>
    <property type="evidence" value="ECO:0007669"/>
    <property type="project" value="UniProtKB-KW"/>
</dbReference>
<dbReference type="InterPro" id="IPR044925">
    <property type="entry name" value="His-Me_finger_sf"/>
</dbReference>
<sequence length="141" mass="16329">METRTCPTCGEEKPTENFYRDKRQCKSCLRDHQRRYRAERPDYHHGRNLKQRYGITVDEYETLIANQNSACPICEVEIPDTIGYKGKRPSVVDHNHETGEVRGILCSSCNLVLGYARENTHTLYKAIVYLSERGAYMPKGK</sequence>